<dbReference type="InterPro" id="IPR044060">
    <property type="entry name" value="Bacterial_rp_domain"/>
</dbReference>
<feature type="active site" description="Charge relay system" evidence="4">
    <location>
        <position position="502"/>
    </location>
</feature>
<keyword evidence="8" id="KW-1185">Reference proteome</keyword>
<dbReference type="Pfam" id="PF18911">
    <property type="entry name" value="PKD_4"/>
    <property type="match status" value="1"/>
</dbReference>
<dbReference type="InterPro" id="IPR000209">
    <property type="entry name" value="Peptidase_S8/S53_dom"/>
</dbReference>
<dbReference type="InterPro" id="IPR023827">
    <property type="entry name" value="Peptidase_S8_Asp-AS"/>
</dbReference>
<feature type="domain" description="PKD" evidence="6">
    <location>
        <begin position="1763"/>
        <end position="1846"/>
    </location>
</feature>
<dbReference type="PANTHER" id="PTHR45982:SF1">
    <property type="entry name" value="REGULATOR OF CHROMOSOME CONDENSATION"/>
    <property type="match status" value="1"/>
</dbReference>
<dbReference type="InterPro" id="IPR022409">
    <property type="entry name" value="PKD/Chitinase_dom"/>
</dbReference>
<evidence type="ECO:0000256" key="3">
    <source>
        <dbReference type="ARBA" id="ARBA00022825"/>
    </source>
</evidence>
<dbReference type="InterPro" id="IPR000408">
    <property type="entry name" value="Reg_chr_condens"/>
</dbReference>
<dbReference type="InterPro" id="IPR022398">
    <property type="entry name" value="Peptidase_S8_His-AS"/>
</dbReference>
<dbReference type="PROSITE" id="PS50012">
    <property type="entry name" value="RCC1_3"/>
    <property type="match status" value="7"/>
</dbReference>
<evidence type="ECO:0000313" key="7">
    <source>
        <dbReference type="EMBL" id="QWV92928.1"/>
    </source>
</evidence>
<dbReference type="InterPro" id="IPR000601">
    <property type="entry name" value="PKD_dom"/>
</dbReference>
<name>A0ABX8J3R2_9BACT</name>
<dbReference type="Pfam" id="PF00082">
    <property type="entry name" value="Peptidase_S8"/>
    <property type="match status" value="1"/>
</dbReference>
<dbReference type="Pfam" id="PF00415">
    <property type="entry name" value="RCC1"/>
    <property type="match status" value="5"/>
</dbReference>
<dbReference type="Pfam" id="PF18998">
    <property type="entry name" value="Flg_new_2"/>
    <property type="match status" value="2"/>
</dbReference>
<feature type="active site" description="Charge relay system" evidence="4">
    <location>
        <position position="325"/>
    </location>
</feature>
<protein>
    <submittedName>
        <fullName evidence="7">S8 family serine peptidase</fullName>
    </submittedName>
</protein>
<keyword evidence="3 4" id="KW-0720">Serine protease</keyword>
<proteinExistence type="inferred from homology"/>
<sequence>MLMTLSPSLRFYLSVTLLNFAVVLSSQPAVAAQPTDSSQVTCRFPVPLDRADSRTAVAPRAVPGPRSVPAPATQGKKYAPGRFIVKFADTLQEPADVIHGLGLTFASQTAGQGAGLDELHKKHKIKGVKPLFRQFFDGDSASSTKKGLLAKRKRNFADRVALIKTKYQRRAQRASKGSKVPDLTSVYIFETADDANVEAVAREYAANPNVVYAVPAYQYQTESVPNDPFYSSWGSWGYNYDDLWGLKKIGVSAAWDVTKGDGVIVGVVDTGLDYNHVDIAANVWSNPAEKAGAPGADDDGNGFVDDDKGWDFAYGSNDPIDHFGHGTHVAGTIAAIGDNGIGVPGIAYQSRIMPVKGLDDNGSGYNDRLANAIIYAAQNGADVINNSWGCWPCGVDPVVEDAVRTAHALGSVVVVAAGNSSGDAYYGSPASIQDVVTVGSTGVQDALSYFSNYGYIMDLVAPGGGASDGSDTYNILSLRAAGTEEGSSYLVGTDYIRLAGTSMAAPHVSGVAALILAANPDLTREQVISILRHSADDQVGPADSDKPGFDPFYAWGRLNAARALSMAFAPPADPPIMKVPVTSFDFSLPHSQCGETRALTFDIFNIGGGHLDWSAEAPSWLTVTSSSTTTPATASLACTSAENRQGVVRLVTSDPSQGQDVAVAASVVPDARIDNCNVALSEAMGNQGWQPPWNVNAPGIPDGQGGAFYVFEDVLYNPNLSMQHIDSHGKPLWRAGGVPLTTTPVGSAAIKPALASDGAGGFFVAYADGLNATFNANFNIKLQHVDGAGTLLWGTAGIGITQIAGSQGGNGQTEPRIAADGSGGVVVAWLDSATGRVKLQRIDATGAALWPPDGVTATVTATGQNEMMMAGDGQGGAFVTWTDRRRPYWDIYAQHIDGSGNRVWSADGLMINTPLALTGGFGSNVVSDGAGGAIIAWRDFRNFVYHAGANYMTLSDIFAVRINGAGQHLWDPAGVPVVTGLVAGTSAYQPGWNPAQVTMTEDGAGGAIFTWHDARSTDYYGGWDIYAQRLDAQGSAVWQANGVPVSTGRFSQISPAVAADGDGGAFFAWMDGGSGDWDIYTQHVNRAGTPQWGNQGVWIQSWQGSQLFPYLVPLAGSRVAVTWDDERNYDPIAGYMTGTGREFFGKVIQSCNDRDGNGYYDEGGLCGPTAPQIRIAVTFTGLGKGTIESAPAGLICDDAGCAGDFTTASTITLTALANSSSYFTGWGGACSGTGNCTVTVSDGVQITANFTRKPLAINYAKLGTGAGDVSMEPGETCSGNCSQYFEPGTAVVLRATPALTARFEGWGGACSGTGACSVTVDSDKAVTASFTDLPTVFAGGRSFSVAQIGGKILAWGDDAYGQLGDGGTAAQSVPVLAFEPAEYTSIAAGIESDSVIALKSDGTVWGWGRNDSGQLGDGTYVNRSTPVQTRLLSGVTAIAAGGTHSYAIKGDGTLWGWGGGGVGDGTQYLRNSPVQLPSISGAAAVAAGAFHGLAVDSQGAVWTWGYNWYGQLGDGTTTDKMAPIRLSGISGVKAVSAGFYHTLALKPDGTVWAWGYNSYGELGDGTSTNRFTPVQVDGLADVVAISAGTFHSAALTADGSVYVWGDIYGWQLGGGTPVRQPTKVSGLSGVIKITSGSSHILAQKSDGTLWALGANVLGQLGDGTTTSRKTAAPVLFDRQSPTTTATPAGGNYTAPQTVTLTANEPATIYYTLDGSEPTTASAVYSSPLTISATTSLRYFARDRAGNTESVKSQSYTLTVPPPPGADFIASVTAGDAPLSVSFTDLSNGAPASWLWNFGDASTSTLQNPQHTYYSGGSYTVSLTVTNWGGSGTMTRTGYINVTPFSLQHAYDTVADGGDIKVRVDDLFENPVLDREVQVKISGGFDNPLQQVVGKTVIHGTMRVKKGKVSLGGVTFK</sequence>
<organism evidence="7 8">
    <name type="scientific">Geomonas oryzisoli</name>
    <dbReference type="NCBI Taxonomy" id="2847992"/>
    <lineage>
        <taxon>Bacteria</taxon>
        <taxon>Pseudomonadati</taxon>
        <taxon>Thermodesulfobacteriota</taxon>
        <taxon>Desulfuromonadia</taxon>
        <taxon>Geobacterales</taxon>
        <taxon>Geobacteraceae</taxon>
        <taxon>Geomonas</taxon>
    </lineage>
</organism>
<feature type="signal peptide" evidence="5">
    <location>
        <begin position="1"/>
        <end position="31"/>
    </location>
</feature>
<dbReference type="SMART" id="SM00089">
    <property type="entry name" value="PKD"/>
    <property type="match status" value="1"/>
</dbReference>
<comment type="similarity">
    <text evidence="4">Belongs to the peptidase S8 family.</text>
</comment>
<dbReference type="PROSITE" id="PS50093">
    <property type="entry name" value="PKD"/>
    <property type="match status" value="1"/>
</dbReference>
<dbReference type="PROSITE" id="PS51892">
    <property type="entry name" value="SUBTILASE"/>
    <property type="match status" value="1"/>
</dbReference>
<dbReference type="CDD" id="cd07473">
    <property type="entry name" value="Peptidases_S8_Subtilisin_like"/>
    <property type="match status" value="1"/>
</dbReference>
<keyword evidence="1 4" id="KW-0645">Protease</keyword>
<keyword evidence="2 4" id="KW-0378">Hydrolase</keyword>
<accession>A0ABX8J3R2</accession>
<reference evidence="7 8" key="1">
    <citation type="submission" date="2021-06" db="EMBL/GenBank/DDBJ databases">
        <title>Gemonas diversity in paddy soil.</title>
        <authorList>
            <person name="Liu G."/>
        </authorList>
    </citation>
    <scope>NUCLEOTIDE SEQUENCE [LARGE SCALE GENOMIC DNA]</scope>
    <source>
        <strain evidence="7 8">RG10</strain>
    </source>
</reference>
<dbReference type="PROSITE" id="PS00138">
    <property type="entry name" value="SUBTILASE_SER"/>
    <property type="match status" value="1"/>
</dbReference>
<dbReference type="PANTHER" id="PTHR45982">
    <property type="entry name" value="REGULATOR OF CHROMOSOME CONDENSATION"/>
    <property type="match status" value="1"/>
</dbReference>
<keyword evidence="5" id="KW-0732">Signal</keyword>
<dbReference type="PROSITE" id="PS00137">
    <property type="entry name" value="SUBTILASE_HIS"/>
    <property type="match status" value="1"/>
</dbReference>
<dbReference type="CDD" id="cd00146">
    <property type="entry name" value="PKD"/>
    <property type="match status" value="1"/>
</dbReference>
<dbReference type="EMBL" id="CP076723">
    <property type="protein sequence ID" value="QWV92928.1"/>
    <property type="molecule type" value="Genomic_DNA"/>
</dbReference>
<evidence type="ECO:0000256" key="1">
    <source>
        <dbReference type="ARBA" id="ARBA00022670"/>
    </source>
</evidence>
<dbReference type="PROSITE" id="PS00626">
    <property type="entry name" value="RCC1_2"/>
    <property type="match status" value="3"/>
</dbReference>
<gene>
    <name evidence="7" type="ORF">KP004_17415</name>
</gene>
<evidence type="ECO:0000256" key="4">
    <source>
        <dbReference type="PROSITE-ProRule" id="PRU01240"/>
    </source>
</evidence>
<dbReference type="InterPro" id="IPR051553">
    <property type="entry name" value="Ran_GTPase-activating"/>
</dbReference>
<evidence type="ECO:0000256" key="2">
    <source>
        <dbReference type="ARBA" id="ARBA00022801"/>
    </source>
</evidence>
<feature type="active site" description="Charge relay system" evidence="4">
    <location>
        <position position="269"/>
    </location>
</feature>
<dbReference type="Proteomes" id="UP000683557">
    <property type="component" value="Chromosome"/>
</dbReference>
<dbReference type="InterPro" id="IPR034204">
    <property type="entry name" value="PfSUB1-like_cat_dom"/>
</dbReference>
<dbReference type="InterPro" id="IPR023828">
    <property type="entry name" value="Peptidase_S8_Ser-AS"/>
</dbReference>
<dbReference type="InterPro" id="IPR059177">
    <property type="entry name" value="GH29D-like_dom"/>
</dbReference>
<feature type="chain" id="PRO_5045384207" evidence="5">
    <location>
        <begin position="32"/>
        <end position="1916"/>
    </location>
</feature>
<dbReference type="PROSITE" id="PS00136">
    <property type="entry name" value="SUBTILASE_ASP"/>
    <property type="match status" value="1"/>
</dbReference>
<evidence type="ECO:0000259" key="6">
    <source>
        <dbReference type="PROSITE" id="PS50093"/>
    </source>
</evidence>
<evidence type="ECO:0000256" key="5">
    <source>
        <dbReference type="SAM" id="SignalP"/>
    </source>
</evidence>
<evidence type="ECO:0000313" key="8">
    <source>
        <dbReference type="Proteomes" id="UP000683557"/>
    </source>
</evidence>
<dbReference type="Pfam" id="PF13290">
    <property type="entry name" value="CHB_HEX_C_1"/>
    <property type="match status" value="1"/>
</dbReference>